<dbReference type="PRINTS" id="PR01950">
    <property type="entry name" value="LANCSUPER"/>
</dbReference>
<protein>
    <submittedName>
        <fullName evidence="3">Type 2 lantibiotic biosynthesis protein LanM</fullName>
    </submittedName>
</protein>
<evidence type="ECO:0000259" key="2">
    <source>
        <dbReference type="Pfam" id="PF13575"/>
    </source>
</evidence>
<evidence type="ECO:0000313" key="4">
    <source>
        <dbReference type="Proteomes" id="UP000292564"/>
    </source>
</evidence>
<dbReference type="InterPro" id="IPR012341">
    <property type="entry name" value="6hp_glycosidase-like_sf"/>
</dbReference>
<dbReference type="OrthoDB" id="9148343at2"/>
<keyword evidence="4" id="KW-1185">Reference proteome</keyword>
<organism evidence="3 4">
    <name type="scientific">Krasilnikovia cinnamomea</name>
    <dbReference type="NCBI Taxonomy" id="349313"/>
    <lineage>
        <taxon>Bacteria</taxon>
        <taxon>Bacillati</taxon>
        <taxon>Actinomycetota</taxon>
        <taxon>Actinomycetes</taxon>
        <taxon>Micromonosporales</taxon>
        <taxon>Micromonosporaceae</taxon>
        <taxon>Krasilnikovia</taxon>
    </lineage>
</organism>
<evidence type="ECO:0000256" key="1">
    <source>
        <dbReference type="SAM" id="MobiDB-lite"/>
    </source>
</evidence>
<gene>
    <name evidence="3" type="ORF">EV385_5267</name>
</gene>
<dbReference type="NCBIfam" id="TIGR03897">
    <property type="entry name" value="lanti_2_LanM"/>
    <property type="match status" value="1"/>
</dbReference>
<dbReference type="AlphaFoldDB" id="A0A4V6MG69"/>
<accession>A0A4V6MG69</accession>
<evidence type="ECO:0000313" key="3">
    <source>
        <dbReference type="EMBL" id="RZU53346.1"/>
    </source>
</evidence>
<dbReference type="SMART" id="SM01260">
    <property type="entry name" value="LANC_like"/>
    <property type="match status" value="1"/>
</dbReference>
<dbReference type="Proteomes" id="UP000292564">
    <property type="component" value="Unassembled WGS sequence"/>
</dbReference>
<dbReference type="InterPro" id="IPR025410">
    <property type="entry name" value="Lant_dehyd"/>
</dbReference>
<dbReference type="EMBL" id="SHKY01000001">
    <property type="protein sequence ID" value="RZU53346.1"/>
    <property type="molecule type" value="Genomic_DNA"/>
</dbReference>
<dbReference type="Gene3D" id="1.50.10.10">
    <property type="match status" value="1"/>
</dbReference>
<dbReference type="GO" id="GO:0031179">
    <property type="term" value="P:peptide modification"/>
    <property type="evidence" value="ECO:0007669"/>
    <property type="project" value="InterPro"/>
</dbReference>
<dbReference type="PIRSF" id="PIRSF037228">
    <property type="entry name" value="Lant_mod_RumM"/>
    <property type="match status" value="1"/>
</dbReference>
<reference evidence="3 4" key="1">
    <citation type="submission" date="2019-02" db="EMBL/GenBank/DDBJ databases">
        <title>Sequencing the genomes of 1000 actinobacteria strains.</title>
        <authorList>
            <person name="Klenk H.-P."/>
        </authorList>
    </citation>
    <scope>NUCLEOTIDE SEQUENCE [LARGE SCALE GENOMIC DNA]</scope>
    <source>
        <strain evidence="3 4">DSM 45162</strain>
    </source>
</reference>
<dbReference type="InterPro" id="IPR007822">
    <property type="entry name" value="LANC-like"/>
</dbReference>
<feature type="domain" description="Lantibiotic biosynthesis protein dehydration" evidence="2">
    <location>
        <begin position="162"/>
        <end position="526"/>
    </location>
</feature>
<dbReference type="CDD" id="cd04792">
    <property type="entry name" value="LanM-like"/>
    <property type="match status" value="1"/>
</dbReference>
<dbReference type="SUPFAM" id="SSF158745">
    <property type="entry name" value="LanC-like"/>
    <property type="match status" value="1"/>
</dbReference>
<feature type="region of interest" description="Disordered" evidence="1">
    <location>
        <begin position="584"/>
        <end position="614"/>
    </location>
</feature>
<comment type="caution">
    <text evidence="3">The sequence shown here is derived from an EMBL/GenBank/DDBJ whole genome shotgun (WGS) entry which is preliminary data.</text>
</comment>
<dbReference type="InterPro" id="IPR017146">
    <property type="entry name" value="Lanti_2_LanM"/>
</dbReference>
<proteinExistence type="predicted"/>
<dbReference type="Pfam" id="PF13575">
    <property type="entry name" value="DUF4135"/>
    <property type="match status" value="1"/>
</dbReference>
<sequence length="974" mass="102335">MWVRAGGCEPRVVINTADLPPRWWAAGRNGADRLATSGRPDWAHLVERAVAGAPTRAVAGRADDDWREAFAGALRPLVDVARDRVERRVAATADVDLAAVCARWAAGQGRRLATLAARTLVLELHEARQGGRLAGATGPERFAAFAAALGTRFGLAGLFGRYPVLARLLGQQVLDAADALAETIERYAADRSAIRRLRGDADPGPLTEVQPCGDPHAGGRTVALLRFAGGATVVYKPRPLTLHRRFNDLVGWLNNRVTGLDLATVATVTRPGYGWQEYVRARPCADAAEVGLFYRRQGALLALLYALDGTDMHCENVLACGAQPLLVDVETLFHPDLLPPSGAGPDPAARALTRSVRRTGLLPTGLPGEHGAVDRSGLGGERYPAEVVTWADPGTDRMRLVRRVAPVAAADNRPRLGERAQDPGAHHEDLLAGFRAAYDAIAAHGDELVDRLSGCAAAPMRVVARPSEVYARLLDESTHPDVLRDARDRDRAFALLWDDSAEDPERERLVPAELDDLWRGDVPLFTGRADSRDLWTADGRRLPAALPVTGLSAAVGKIRAMGPRDRREQEWVIAASLATRTGTVRHDSLSHAPARPPSAWSAAAGRGGDDDGRSPGRLLAAAERIAAELADSAHRDGQRANWAGLVRLDNRHWALAPLSAGLGEGYPGIALFLAELSALTGERRYDELVRAALHPVPRLLHRLAGDQDLIDAVGCGFFEGLGGIAYVLARTATLLRDAELGRWCAAAVELTADVRTDDGDDERAGLAAGLAGGLVAMRAVHAQTGLPSAGRLADAFAARLPELPAPPGAGLPWGAVGVAWALRGHAAVDRLATHAVPPAPAVGRAAAAGTDGPVSVGWCGALAGAALTDMDGAAAHRYVAAVAGAAVSPDLSLCHGELGVVEVLTALDGAGLPGARAARERRTDAVLTALERGRAGCGTPGGVPSPGLFTGLAGLGYGLLRIGYGERVPSVLLR</sequence>
<name>A0A4V6MG69_9ACTN</name>
<dbReference type="GO" id="GO:0005975">
    <property type="term" value="P:carbohydrate metabolic process"/>
    <property type="evidence" value="ECO:0007669"/>
    <property type="project" value="InterPro"/>
</dbReference>
<dbReference type="Pfam" id="PF05147">
    <property type="entry name" value="LANC_like"/>
    <property type="match status" value="2"/>
</dbReference>